<accession>A0A3S0CEL7</accession>
<evidence type="ECO:0000313" key="4">
    <source>
        <dbReference type="Proteomes" id="UP000276128"/>
    </source>
</evidence>
<evidence type="ECO:0000313" key="3">
    <source>
        <dbReference type="EMBL" id="RTE10994.1"/>
    </source>
</evidence>
<feature type="signal peptide" evidence="1">
    <location>
        <begin position="1"/>
        <end position="20"/>
    </location>
</feature>
<reference evidence="3 4" key="1">
    <citation type="submission" date="2018-12" db="EMBL/GenBank/DDBJ databases">
        <title>Bacillus ochoae sp. nov., Paenibacillus whitsoniae sp. nov., Paenibacillus spiritus sp. nov. Isolated from the Mars Exploration Rover during spacecraft assembly.</title>
        <authorList>
            <person name="Seuylemezian A."/>
            <person name="Vaishampayan P."/>
        </authorList>
    </citation>
    <scope>NUCLEOTIDE SEQUENCE [LARGE SCALE GENOMIC DNA]</scope>
    <source>
        <strain evidence="3 4">MER 54</strain>
    </source>
</reference>
<name>A0A3S0CEL7_9BACL</name>
<dbReference type="AlphaFoldDB" id="A0A3S0CEL7"/>
<sequence>MKRWIVGASLSLLFLLTACQNSDMSDMDMGDMQHGSMKMIDVELKVSPEAPKENEQVTLQATVTQEGVPVKKVSELTFEIWNESLSTPHEKVKAVKKEDGVYTIDKKFAAAGTYHVITHTTASGIHTMPAYEFKVTSAH</sequence>
<keyword evidence="4" id="KW-1185">Reference proteome</keyword>
<evidence type="ECO:0000259" key="2">
    <source>
        <dbReference type="Pfam" id="PF13115"/>
    </source>
</evidence>
<feature type="domain" description="YtkA-like" evidence="2">
    <location>
        <begin position="40"/>
        <end position="119"/>
    </location>
</feature>
<feature type="chain" id="PRO_5038730250" description="YtkA-like domain-containing protein" evidence="1">
    <location>
        <begin position="21"/>
        <end position="139"/>
    </location>
</feature>
<dbReference type="RefSeq" id="WP_126139994.1">
    <property type="nucleotide sequence ID" value="NZ_RXHU01000014.1"/>
</dbReference>
<organism evidence="3 4">
    <name type="scientific">Paenibacillus whitsoniae</name>
    <dbReference type="NCBI Taxonomy" id="2496558"/>
    <lineage>
        <taxon>Bacteria</taxon>
        <taxon>Bacillati</taxon>
        <taxon>Bacillota</taxon>
        <taxon>Bacilli</taxon>
        <taxon>Bacillales</taxon>
        <taxon>Paenibacillaceae</taxon>
        <taxon>Paenibacillus</taxon>
    </lineage>
</organism>
<dbReference type="EMBL" id="RXHU01000014">
    <property type="protein sequence ID" value="RTE10994.1"/>
    <property type="molecule type" value="Genomic_DNA"/>
</dbReference>
<dbReference type="OrthoDB" id="2679563at2"/>
<dbReference type="Proteomes" id="UP000276128">
    <property type="component" value="Unassembled WGS sequence"/>
</dbReference>
<keyword evidence="1" id="KW-0732">Signal</keyword>
<comment type="caution">
    <text evidence="3">The sequence shown here is derived from an EMBL/GenBank/DDBJ whole genome shotgun (WGS) entry which is preliminary data.</text>
</comment>
<evidence type="ECO:0000256" key="1">
    <source>
        <dbReference type="SAM" id="SignalP"/>
    </source>
</evidence>
<dbReference type="PROSITE" id="PS51257">
    <property type="entry name" value="PROKAR_LIPOPROTEIN"/>
    <property type="match status" value="1"/>
</dbReference>
<dbReference type="InterPro" id="IPR032693">
    <property type="entry name" value="YtkA-like_dom"/>
</dbReference>
<proteinExistence type="predicted"/>
<dbReference type="Pfam" id="PF13115">
    <property type="entry name" value="YtkA"/>
    <property type="match status" value="1"/>
</dbReference>
<protein>
    <recommendedName>
        <fullName evidence="2">YtkA-like domain-containing protein</fullName>
    </recommendedName>
</protein>
<gene>
    <name evidence="3" type="ORF">EJQ19_04475</name>
</gene>